<dbReference type="InterPro" id="IPR011006">
    <property type="entry name" value="CheY-like_superfamily"/>
</dbReference>
<comment type="caution">
    <text evidence="5">Lacks conserved residue(s) required for the propagation of feature annotation.</text>
</comment>
<evidence type="ECO:0000256" key="5">
    <source>
        <dbReference type="PROSITE-ProRule" id="PRU00169"/>
    </source>
</evidence>
<dbReference type="Proteomes" id="UP000256774">
    <property type="component" value="Unassembled WGS sequence"/>
</dbReference>
<feature type="domain" description="Response regulatory" evidence="7">
    <location>
        <begin position="4"/>
        <end position="119"/>
    </location>
</feature>
<keyword evidence="3" id="KW-0238">DNA-binding</keyword>
<organism evidence="8 9">
    <name type="scientific">Paraperlucidibaca baekdonensis</name>
    <dbReference type="NCBI Taxonomy" id="748120"/>
    <lineage>
        <taxon>Bacteria</taxon>
        <taxon>Pseudomonadati</taxon>
        <taxon>Pseudomonadota</taxon>
        <taxon>Gammaproteobacteria</taxon>
        <taxon>Moraxellales</taxon>
        <taxon>Moraxellaceae</taxon>
        <taxon>Paraperlucidibaca</taxon>
    </lineage>
</organism>
<keyword evidence="4" id="KW-0804">Transcription</keyword>
<accession>A0A3E0H5R5</accession>
<dbReference type="RefSeq" id="WP_116207916.1">
    <property type="nucleotide sequence ID" value="NZ_QUNR01000002.1"/>
</dbReference>
<dbReference type="PROSITE" id="PS00622">
    <property type="entry name" value="HTH_LUXR_1"/>
    <property type="match status" value="1"/>
</dbReference>
<dbReference type="GO" id="GO:0006355">
    <property type="term" value="P:regulation of DNA-templated transcription"/>
    <property type="evidence" value="ECO:0007669"/>
    <property type="project" value="InterPro"/>
</dbReference>
<dbReference type="Pfam" id="PF00196">
    <property type="entry name" value="GerE"/>
    <property type="match status" value="1"/>
</dbReference>
<dbReference type="InterPro" id="IPR016032">
    <property type="entry name" value="Sig_transdc_resp-reg_C-effctor"/>
</dbReference>
<keyword evidence="9" id="KW-1185">Reference proteome</keyword>
<comment type="caution">
    <text evidence="8">The sequence shown here is derived from an EMBL/GenBank/DDBJ whole genome shotgun (WGS) entry which is preliminary data.</text>
</comment>
<dbReference type="CDD" id="cd06170">
    <property type="entry name" value="LuxR_C_like"/>
    <property type="match status" value="1"/>
</dbReference>
<evidence type="ECO:0000256" key="2">
    <source>
        <dbReference type="ARBA" id="ARBA00023015"/>
    </source>
</evidence>
<name>A0A3E0H5R5_9GAMM</name>
<dbReference type="PROSITE" id="PS50110">
    <property type="entry name" value="RESPONSE_REGULATORY"/>
    <property type="match status" value="1"/>
</dbReference>
<dbReference type="Gene3D" id="1.10.10.10">
    <property type="entry name" value="Winged helix-like DNA-binding domain superfamily/Winged helix DNA-binding domain"/>
    <property type="match status" value="1"/>
</dbReference>
<sequence length="211" mass="22517">MPLTVAIVDSHPVLSHGLAALLEPVPGLAQVTVITEHAALISALRQDLAQVVLLGITDTDPLLFDTALCAMRQPHQPKVALMNQCPSVSPQALIDAGVSAFVSRQAGLDELVKALSMAAMAQRYVSPELAQAWLLSTPSLSAGDQPFAALSEREWEVLRYLLADKRVQEIATALSLSPKTVSTYRSRLMEKLGVQSDMALLRLAQAAGLCA</sequence>
<dbReference type="InterPro" id="IPR001789">
    <property type="entry name" value="Sig_transdc_resp-reg_receiver"/>
</dbReference>
<evidence type="ECO:0000313" key="9">
    <source>
        <dbReference type="Proteomes" id="UP000256774"/>
    </source>
</evidence>
<dbReference type="GO" id="GO:0000160">
    <property type="term" value="P:phosphorelay signal transduction system"/>
    <property type="evidence" value="ECO:0007669"/>
    <property type="project" value="UniProtKB-KW"/>
</dbReference>
<dbReference type="InterPro" id="IPR039420">
    <property type="entry name" value="WalR-like"/>
</dbReference>
<reference evidence="8 9" key="1">
    <citation type="submission" date="2018-08" db="EMBL/GenBank/DDBJ databases">
        <title>Genomic Encyclopedia of Type Strains, Phase IV (KMG-IV): sequencing the most valuable type-strain genomes for metagenomic binning, comparative biology and taxonomic classification.</title>
        <authorList>
            <person name="Goeker M."/>
        </authorList>
    </citation>
    <scope>NUCLEOTIDE SEQUENCE [LARGE SCALE GENOMIC DNA]</scope>
    <source>
        <strain evidence="8 9">DSM 26022</strain>
    </source>
</reference>
<dbReference type="AlphaFoldDB" id="A0A3E0H5R5"/>
<dbReference type="InterPro" id="IPR000792">
    <property type="entry name" value="Tscrpt_reg_LuxR_C"/>
</dbReference>
<evidence type="ECO:0000313" key="8">
    <source>
        <dbReference type="EMBL" id="REH38892.1"/>
    </source>
</evidence>
<dbReference type="PRINTS" id="PR00038">
    <property type="entry name" value="HTHLUXR"/>
</dbReference>
<dbReference type="SUPFAM" id="SSF52172">
    <property type="entry name" value="CheY-like"/>
    <property type="match status" value="1"/>
</dbReference>
<dbReference type="PANTHER" id="PTHR43214">
    <property type="entry name" value="TWO-COMPONENT RESPONSE REGULATOR"/>
    <property type="match status" value="1"/>
</dbReference>
<feature type="domain" description="HTH luxR-type" evidence="6">
    <location>
        <begin position="143"/>
        <end position="208"/>
    </location>
</feature>
<dbReference type="SMART" id="SM00421">
    <property type="entry name" value="HTH_LUXR"/>
    <property type="match status" value="1"/>
</dbReference>
<dbReference type="Gene3D" id="3.40.50.2300">
    <property type="match status" value="1"/>
</dbReference>
<proteinExistence type="predicted"/>
<dbReference type="OrthoDB" id="9796655at2"/>
<evidence type="ECO:0000256" key="4">
    <source>
        <dbReference type="ARBA" id="ARBA00023163"/>
    </source>
</evidence>
<protein>
    <submittedName>
        <fullName evidence="8">LuxR family two component transcriptional regulator</fullName>
    </submittedName>
</protein>
<evidence type="ECO:0000256" key="1">
    <source>
        <dbReference type="ARBA" id="ARBA00023012"/>
    </source>
</evidence>
<gene>
    <name evidence="8" type="ORF">DFR26_1059</name>
</gene>
<dbReference type="GO" id="GO:0003677">
    <property type="term" value="F:DNA binding"/>
    <property type="evidence" value="ECO:0007669"/>
    <property type="project" value="UniProtKB-KW"/>
</dbReference>
<dbReference type="PANTHER" id="PTHR43214:SF3">
    <property type="entry name" value="RESPONSE REGULATOR UVRY"/>
    <property type="match status" value="1"/>
</dbReference>
<dbReference type="PROSITE" id="PS50043">
    <property type="entry name" value="HTH_LUXR_2"/>
    <property type="match status" value="1"/>
</dbReference>
<keyword evidence="2" id="KW-0805">Transcription regulation</keyword>
<keyword evidence="1" id="KW-0902">Two-component regulatory system</keyword>
<dbReference type="EMBL" id="QUNR01000002">
    <property type="protein sequence ID" value="REH38892.1"/>
    <property type="molecule type" value="Genomic_DNA"/>
</dbReference>
<evidence type="ECO:0000259" key="6">
    <source>
        <dbReference type="PROSITE" id="PS50043"/>
    </source>
</evidence>
<evidence type="ECO:0000256" key="3">
    <source>
        <dbReference type="ARBA" id="ARBA00023125"/>
    </source>
</evidence>
<dbReference type="SUPFAM" id="SSF46894">
    <property type="entry name" value="C-terminal effector domain of the bipartite response regulators"/>
    <property type="match status" value="1"/>
</dbReference>
<dbReference type="InterPro" id="IPR036388">
    <property type="entry name" value="WH-like_DNA-bd_sf"/>
</dbReference>
<evidence type="ECO:0000259" key="7">
    <source>
        <dbReference type="PROSITE" id="PS50110"/>
    </source>
</evidence>